<dbReference type="AlphaFoldDB" id="B8H9Q3"/>
<dbReference type="eggNOG" id="COG0456">
    <property type="taxonomic scope" value="Bacteria"/>
</dbReference>
<protein>
    <submittedName>
        <fullName evidence="5">GCN5-related N-acetyltransferase</fullName>
    </submittedName>
</protein>
<dbReference type="GO" id="GO:0016747">
    <property type="term" value="F:acyltransferase activity, transferring groups other than amino-acyl groups"/>
    <property type="evidence" value="ECO:0007669"/>
    <property type="project" value="InterPro"/>
</dbReference>
<dbReference type="SUPFAM" id="SSF55729">
    <property type="entry name" value="Acyl-CoA N-acyltransferases (Nat)"/>
    <property type="match status" value="1"/>
</dbReference>
<dbReference type="CDD" id="cd04301">
    <property type="entry name" value="NAT_SF"/>
    <property type="match status" value="1"/>
</dbReference>
<keyword evidence="1" id="KW-0808">Transferase</keyword>
<proteinExistence type="predicted"/>
<reference evidence="5" key="1">
    <citation type="submission" date="2009-01" db="EMBL/GenBank/DDBJ databases">
        <title>Complete sequence of chromosome of Arthrobacter chlorophenolicus A6.</title>
        <authorList>
            <consortium name="US DOE Joint Genome Institute"/>
            <person name="Lucas S."/>
            <person name="Copeland A."/>
            <person name="Lapidus A."/>
            <person name="Glavina del Rio T."/>
            <person name="Tice H."/>
            <person name="Bruce D."/>
            <person name="Goodwin L."/>
            <person name="Pitluck S."/>
            <person name="Goltsman E."/>
            <person name="Clum A."/>
            <person name="Larimer F."/>
            <person name="Land M."/>
            <person name="Hauser L."/>
            <person name="Kyrpides N."/>
            <person name="Mikhailova N."/>
            <person name="Jansson J."/>
            <person name="Richardson P."/>
        </authorList>
    </citation>
    <scope>NUCLEOTIDE SEQUENCE [LARGE SCALE GENOMIC DNA]</scope>
    <source>
        <strain evidence="5">A6</strain>
    </source>
</reference>
<name>B8H9Q3_PSECP</name>
<evidence type="ECO:0000259" key="4">
    <source>
        <dbReference type="PROSITE" id="PS51186"/>
    </source>
</evidence>
<accession>B8H9Q3</accession>
<evidence type="ECO:0000256" key="1">
    <source>
        <dbReference type="ARBA" id="ARBA00022679"/>
    </source>
</evidence>
<dbReference type="InterPro" id="IPR050832">
    <property type="entry name" value="Bact_Acetyltransf"/>
</dbReference>
<dbReference type="Pfam" id="PF00583">
    <property type="entry name" value="Acetyltransf_1"/>
    <property type="match status" value="1"/>
</dbReference>
<sequence length="214" mass="22984">MRPAPTDSLSVQGPVRHRLQASDDEAAEPHGGRAGTLTVPTQALETAVIRAARESEYEAVGKLTFRGFGHHLPGARQPDAERLDLLVDAGARAAAGDLLVAEDATTGELLGTVTVLQHGSALARQAEPGEAEVRLLAVLPEARRRGLGWLLLDRAKELAVARGAERIVLDTGVDNHGSQNLYERYGYVRRPDREKPRPAPKVQLAVFTLELASS</sequence>
<evidence type="ECO:0000256" key="2">
    <source>
        <dbReference type="ARBA" id="ARBA00023315"/>
    </source>
</evidence>
<keyword evidence="2" id="KW-0012">Acyltransferase</keyword>
<dbReference type="InterPro" id="IPR000182">
    <property type="entry name" value="GNAT_dom"/>
</dbReference>
<evidence type="ECO:0000313" key="6">
    <source>
        <dbReference type="Proteomes" id="UP000002505"/>
    </source>
</evidence>
<evidence type="ECO:0000256" key="3">
    <source>
        <dbReference type="SAM" id="MobiDB-lite"/>
    </source>
</evidence>
<dbReference type="Gene3D" id="3.40.630.30">
    <property type="match status" value="1"/>
</dbReference>
<feature type="region of interest" description="Disordered" evidence="3">
    <location>
        <begin position="1"/>
        <end position="37"/>
    </location>
</feature>
<organism evidence="5 6">
    <name type="scientific">Pseudarthrobacter chlorophenolicus (strain ATCC 700700 / DSM 12829 / CIP 107037 / JCM 12360 / KCTC 9906 / NCIMB 13794 / A6)</name>
    <name type="common">Arthrobacter chlorophenolicus</name>
    <dbReference type="NCBI Taxonomy" id="452863"/>
    <lineage>
        <taxon>Bacteria</taxon>
        <taxon>Bacillati</taxon>
        <taxon>Actinomycetota</taxon>
        <taxon>Actinomycetes</taxon>
        <taxon>Micrococcales</taxon>
        <taxon>Micrococcaceae</taxon>
        <taxon>Pseudarthrobacter</taxon>
    </lineage>
</organism>
<dbReference type="OrthoDB" id="273614at2"/>
<dbReference type="EMBL" id="CP001341">
    <property type="protein sequence ID" value="ACL38287.1"/>
    <property type="molecule type" value="Genomic_DNA"/>
</dbReference>
<dbReference type="KEGG" id="ach:Achl_0287"/>
<keyword evidence="6" id="KW-1185">Reference proteome</keyword>
<dbReference type="PROSITE" id="PS51186">
    <property type="entry name" value="GNAT"/>
    <property type="match status" value="1"/>
</dbReference>
<gene>
    <name evidence="5" type="ordered locus">Achl_0287</name>
</gene>
<feature type="domain" description="N-acetyltransferase" evidence="4">
    <location>
        <begin position="47"/>
        <end position="210"/>
    </location>
</feature>
<dbReference type="InterPro" id="IPR016181">
    <property type="entry name" value="Acyl_CoA_acyltransferase"/>
</dbReference>
<dbReference type="HOGENOM" id="CLU_102964_1_1_11"/>
<dbReference type="PANTHER" id="PTHR43877">
    <property type="entry name" value="AMINOALKYLPHOSPHONATE N-ACETYLTRANSFERASE-RELATED-RELATED"/>
    <property type="match status" value="1"/>
</dbReference>
<dbReference type="STRING" id="452863.Achl_0287"/>
<dbReference type="Proteomes" id="UP000002505">
    <property type="component" value="Chromosome"/>
</dbReference>
<evidence type="ECO:0000313" key="5">
    <source>
        <dbReference type="EMBL" id="ACL38287.1"/>
    </source>
</evidence>